<dbReference type="Gene3D" id="3.40.190.10">
    <property type="entry name" value="Periplasmic binding protein-like II"/>
    <property type="match status" value="2"/>
</dbReference>
<organism evidence="1">
    <name type="scientific">Leptolyngbya sp. NK1-12</name>
    <dbReference type="NCBI Taxonomy" id="2547451"/>
    <lineage>
        <taxon>Bacteria</taxon>
        <taxon>Bacillati</taxon>
        <taxon>Cyanobacteriota</taxon>
        <taxon>Cyanophyceae</taxon>
        <taxon>Leptolyngbyales</taxon>
        <taxon>Leptolyngbyaceae</taxon>
        <taxon>Leptolyngbya group</taxon>
        <taxon>Leptolyngbya</taxon>
    </lineage>
</organism>
<gene>
    <name evidence="1" type="ORF">HJG54_33130</name>
</gene>
<dbReference type="InterPro" id="IPR006059">
    <property type="entry name" value="SBP"/>
</dbReference>
<proteinExistence type="predicted"/>
<accession>A0AA97APB4</accession>
<dbReference type="EMBL" id="CP053587">
    <property type="protein sequence ID" value="WNZ27692.1"/>
    <property type="molecule type" value="Genomic_DNA"/>
</dbReference>
<dbReference type="SUPFAM" id="SSF53850">
    <property type="entry name" value="Periplasmic binding protein-like II"/>
    <property type="match status" value="1"/>
</dbReference>
<name>A0AA97APB4_9CYAN</name>
<dbReference type="PANTHER" id="PTHR43649">
    <property type="entry name" value="ARABINOSE-BINDING PROTEIN-RELATED"/>
    <property type="match status" value="1"/>
</dbReference>
<evidence type="ECO:0000313" key="1">
    <source>
        <dbReference type="EMBL" id="WNZ27692.1"/>
    </source>
</evidence>
<reference evidence="1" key="1">
    <citation type="submission" date="2020-05" db="EMBL/GenBank/DDBJ databases">
        <authorList>
            <person name="Zhu T."/>
            <person name="Keshari N."/>
            <person name="Lu X."/>
        </authorList>
    </citation>
    <scope>NUCLEOTIDE SEQUENCE</scope>
    <source>
        <strain evidence="1">NK1-12</strain>
    </source>
</reference>
<dbReference type="InterPro" id="IPR050490">
    <property type="entry name" value="Bact_solute-bd_prot1"/>
</dbReference>
<dbReference type="CDD" id="cd13585">
    <property type="entry name" value="PBP2_TMBP_like"/>
    <property type="match status" value="1"/>
</dbReference>
<dbReference type="Pfam" id="PF01547">
    <property type="entry name" value="SBP_bac_1"/>
    <property type="match status" value="1"/>
</dbReference>
<sequence>MRIFRSAKIIIVFIIGLFLVQSLHACMPSSQAAGKTRLTIATVNNGDMIIMQGLSNQFEEANPDIELRWVVLEENVLRQRTTTDVASQGGQFDVLTIGSYETPIWARRDWLRPLNLPASYDVNDLLKPVREGLSSDGQLYAVPFYAESSMLYYRKDLFANAGITVPEQPTYAQVKEWASKIHNPQNGVYGICLRGKPGWGENMAFLTTLVNTFGGQWFDMNWNPTLNTPAWEAAIGYYVDLMQNYGPPGASSNGFNENLALFSTGKCGMWVDATVAAGLISNPKESNVYDKVGFARAPIENYPNGSNWLWAWALAIPKTSKSPEAAERFIAWATSKEYIQLVANQNGWVAVPPGTRTSTYENPNYQKAAPFASIVLRSIQSADITQPAAQPTPYKGVQYVDIPEFQAIGASVGQTMAAALTGNTSVERALQQSQTSTERFMRHTGYIR</sequence>
<dbReference type="PANTHER" id="PTHR43649:SF12">
    <property type="entry name" value="DIACETYLCHITOBIOSE BINDING PROTEIN DASA"/>
    <property type="match status" value="1"/>
</dbReference>
<protein>
    <submittedName>
        <fullName evidence="1">Sugar ABC transporter substrate-binding protein</fullName>
    </submittedName>
</protein>
<dbReference type="AlphaFoldDB" id="A0AA97APB4"/>